<evidence type="ECO:0000259" key="10">
    <source>
        <dbReference type="Pfam" id="PF16916"/>
    </source>
</evidence>
<dbReference type="InterPro" id="IPR050291">
    <property type="entry name" value="CDF_Transporter"/>
</dbReference>
<dbReference type="STRING" id="485915.Dret_1224"/>
<dbReference type="GO" id="GO:0015086">
    <property type="term" value="F:cadmium ion transmembrane transporter activity"/>
    <property type="evidence" value="ECO:0007669"/>
    <property type="project" value="TreeGrafter"/>
</dbReference>
<protein>
    <submittedName>
        <fullName evidence="11">Cation diffusion facilitator family transporter</fullName>
    </submittedName>
</protein>
<evidence type="ECO:0000256" key="7">
    <source>
        <dbReference type="SAM" id="Phobius"/>
    </source>
</evidence>
<dbReference type="PANTHER" id="PTHR43840">
    <property type="entry name" value="MITOCHONDRIAL METAL TRANSPORTER 1-RELATED"/>
    <property type="match status" value="1"/>
</dbReference>
<dbReference type="InterPro" id="IPR058533">
    <property type="entry name" value="Cation_efflux_TM"/>
</dbReference>
<dbReference type="PANTHER" id="PTHR43840:SF15">
    <property type="entry name" value="MITOCHONDRIAL METAL TRANSPORTER 1-RELATED"/>
    <property type="match status" value="1"/>
</dbReference>
<dbReference type="SUPFAM" id="SSF161111">
    <property type="entry name" value="Cation efflux protein transmembrane domain-like"/>
    <property type="match status" value="1"/>
</dbReference>
<dbReference type="GO" id="GO:0005886">
    <property type="term" value="C:plasma membrane"/>
    <property type="evidence" value="ECO:0007669"/>
    <property type="project" value="TreeGrafter"/>
</dbReference>
<dbReference type="InterPro" id="IPR027470">
    <property type="entry name" value="Cation_efflux_CTD"/>
</dbReference>
<evidence type="ECO:0000313" key="12">
    <source>
        <dbReference type="Proteomes" id="UP000001052"/>
    </source>
</evidence>
<dbReference type="Gene3D" id="3.30.70.1350">
    <property type="entry name" value="Cation efflux protein, cytoplasmic domain"/>
    <property type="match status" value="1"/>
</dbReference>
<evidence type="ECO:0000259" key="9">
    <source>
        <dbReference type="Pfam" id="PF02579"/>
    </source>
</evidence>
<feature type="domain" description="Dinitrogenase iron-molybdenum cofactor biosynthesis" evidence="9">
    <location>
        <begin position="321"/>
        <end position="413"/>
    </location>
</feature>
<feature type="transmembrane region" description="Helical" evidence="7">
    <location>
        <begin position="191"/>
        <end position="213"/>
    </location>
</feature>
<dbReference type="InterPro" id="IPR002524">
    <property type="entry name" value="Cation_efflux"/>
</dbReference>
<organism evidence="11 12">
    <name type="scientific">Desulfohalobium retbaense (strain ATCC 49708 / DSM 5692 / JCM 16813 / HR100)</name>
    <dbReference type="NCBI Taxonomy" id="485915"/>
    <lineage>
        <taxon>Bacteria</taxon>
        <taxon>Pseudomonadati</taxon>
        <taxon>Thermodesulfobacteriota</taxon>
        <taxon>Desulfovibrionia</taxon>
        <taxon>Desulfovibrionales</taxon>
        <taxon>Desulfohalobiaceae</taxon>
        <taxon>Desulfohalobium</taxon>
    </lineage>
</organism>
<evidence type="ECO:0000256" key="1">
    <source>
        <dbReference type="ARBA" id="ARBA00004141"/>
    </source>
</evidence>
<reference evidence="11 12" key="2">
    <citation type="journal article" date="2010" name="Stand. Genomic Sci.">
        <title>Complete genome sequence of Desulfohalobium retbaense type strain (HR(100)).</title>
        <authorList>
            <person name="Spring S."/>
            <person name="Nolan M."/>
            <person name="Lapidus A."/>
            <person name="Glavina Del Rio T."/>
            <person name="Copeland A."/>
            <person name="Tice H."/>
            <person name="Cheng J.F."/>
            <person name="Lucas S."/>
            <person name="Land M."/>
            <person name="Chen F."/>
            <person name="Bruce D."/>
            <person name="Goodwin L."/>
            <person name="Pitluck S."/>
            <person name="Ivanova N."/>
            <person name="Mavromatis K."/>
            <person name="Mikhailova N."/>
            <person name="Pati A."/>
            <person name="Chen A."/>
            <person name="Palaniappan K."/>
            <person name="Hauser L."/>
            <person name="Chang Y.J."/>
            <person name="Jeffries C.D."/>
            <person name="Munk C."/>
            <person name="Kiss H."/>
            <person name="Chain P."/>
            <person name="Han C."/>
            <person name="Brettin T."/>
            <person name="Detter J.C."/>
            <person name="Schuler E."/>
            <person name="Goker M."/>
            <person name="Rohde M."/>
            <person name="Bristow J."/>
            <person name="Eisen J.A."/>
            <person name="Markowitz V."/>
            <person name="Hugenholtz P."/>
            <person name="Kyrpides N.C."/>
            <person name="Klenk H.P."/>
        </authorList>
    </citation>
    <scope>NUCLEOTIDE SEQUENCE [LARGE SCALE GENOMIC DNA]</scope>
    <source>
        <strain evidence="11 12">DSM 5692</strain>
    </source>
</reference>
<evidence type="ECO:0000256" key="5">
    <source>
        <dbReference type="ARBA" id="ARBA00022989"/>
    </source>
</evidence>
<dbReference type="Gene3D" id="1.20.1510.10">
    <property type="entry name" value="Cation efflux protein transmembrane domain"/>
    <property type="match status" value="1"/>
</dbReference>
<feature type="domain" description="Cation efflux protein cytoplasmic" evidence="10">
    <location>
        <begin position="229"/>
        <end position="304"/>
    </location>
</feature>
<feature type="transmembrane region" description="Helical" evidence="7">
    <location>
        <begin position="128"/>
        <end position="148"/>
    </location>
</feature>
<feature type="transmembrane region" description="Helical" evidence="7">
    <location>
        <begin position="54"/>
        <end position="75"/>
    </location>
</feature>
<keyword evidence="6 7" id="KW-0472">Membrane</keyword>
<dbReference type="RefSeq" id="WP_015751659.1">
    <property type="nucleotide sequence ID" value="NC_013223.1"/>
</dbReference>
<evidence type="ECO:0000256" key="2">
    <source>
        <dbReference type="ARBA" id="ARBA00008114"/>
    </source>
</evidence>
<dbReference type="KEGG" id="drt:Dret_1224"/>
<evidence type="ECO:0000256" key="3">
    <source>
        <dbReference type="ARBA" id="ARBA00022448"/>
    </source>
</evidence>
<dbReference type="HOGENOM" id="CLU_013430_3_3_7"/>
<feature type="transmembrane region" description="Helical" evidence="7">
    <location>
        <begin position="27"/>
        <end position="48"/>
    </location>
</feature>
<dbReference type="Gene3D" id="3.30.420.130">
    <property type="entry name" value="Dinitrogenase iron-molybdenum cofactor biosynthesis domain"/>
    <property type="match status" value="1"/>
</dbReference>
<dbReference type="InterPro" id="IPR003731">
    <property type="entry name" value="Di-Nase_FeMo-co_biosynth"/>
</dbReference>
<sequence length="421" mass="45588">MSTASKHTPSPAGSEALSPETYQIRRVALYAFLINLLLAAAKASLAVFSGSLAITAGAIDSATDSFASLAVYGGVRLSSRRSPTFPLGLYKIENLISVVIALFIFFAGYEIVRHILGSGPAAVEVTPLVLLVLAGTTAVTFGFGRYALKVGRRTGSPTLIAEGKHRQVDVLSSLVVFVSALLSYVDIQFSLFGLGIDELAAAVVVLFIAHAGWELLTEGMRVLLDASVEQETLEQARDIIHSEPLVTEIIALVGRNAGRFRFLQTTIRVRTENLTKAHAATERIQNRLQDELDNVERVLIHVEPRRAEHHRVAVPLETRHGRLSHHFGEAGFFAFVQRNRENGAVVEQTVKANPFATVAKGKGIQVAEWLVQEKVDQVLVREDIRHKGPGYVFANAGIDVRTAAAEELEEALTGAENEAAG</sequence>
<dbReference type="InterPro" id="IPR027469">
    <property type="entry name" value="Cation_efflux_TMD_sf"/>
</dbReference>
<comment type="subcellular location">
    <subcellularLocation>
        <location evidence="1">Membrane</location>
        <topology evidence="1">Multi-pass membrane protein</topology>
    </subcellularLocation>
</comment>
<dbReference type="GO" id="GO:0015093">
    <property type="term" value="F:ferrous iron transmembrane transporter activity"/>
    <property type="evidence" value="ECO:0007669"/>
    <property type="project" value="TreeGrafter"/>
</dbReference>
<evidence type="ECO:0000259" key="8">
    <source>
        <dbReference type="Pfam" id="PF01545"/>
    </source>
</evidence>
<dbReference type="GO" id="GO:0006882">
    <property type="term" value="P:intracellular zinc ion homeostasis"/>
    <property type="evidence" value="ECO:0007669"/>
    <property type="project" value="TreeGrafter"/>
</dbReference>
<dbReference type="eggNOG" id="COG0053">
    <property type="taxonomic scope" value="Bacteria"/>
</dbReference>
<keyword evidence="4 7" id="KW-0812">Transmembrane</keyword>
<dbReference type="Pfam" id="PF02579">
    <property type="entry name" value="Nitro_FeMo-Co"/>
    <property type="match status" value="1"/>
</dbReference>
<evidence type="ECO:0000256" key="6">
    <source>
        <dbReference type="ARBA" id="ARBA00023136"/>
    </source>
</evidence>
<feature type="transmembrane region" description="Helical" evidence="7">
    <location>
        <begin position="95"/>
        <end position="116"/>
    </location>
</feature>
<dbReference type="NCBIfam" id="TIGR01297">
    <property type="entry name" value="CDF"/>
    <property type="match status" value="1"/>
</dbReference>
<dbReference type="GO" id="GO:0015341">
    <property type="term" value="F:zinc efflux antiporter activity"/>
    <property type="evidence" value="ECO:0007669"/>
    <property type="project" value="TreeGrafter"/>
</dbReference>
<keyword evidence="5 7" id="KW-1133">Transmembrane helix</keyword>
<dbReference type="Proteomes" id="UP000001052">
    <property type="component" value="Chromosome"/>
</dbReference>
<accession>C8X1U0</accession>
<dbReference type="InterPro" id="IPR036837">
    <property type="entry name" value="Cation_efflux_CTD_sf"/>
</dbReference>
<name>C8X1U0_DESRD</name>
<dbReference type="SUPFAM" id="SSF160240">
    <property type="entry name" value="Cation efflux protein cytoplasmic domain-like"/>
    <property type="match status" value="1"/>
</dbReference>
<proteinExistence type="inferred from homology"/>
<dbReference type="AlphaFoldDB" id="C8X1U0"/>
<feature type="domain" description="Cation efflux protein transmembrane" evidence="8">
    <location>
        <begin position="29"/>
        <end position="224"/>
    </location>
</feature>
<dbReference type="eggNOG" id="COG1433">
    <property type="taxonomic scope" value="Bacteria"/>
</dbReference>
<gene>
    <name evidence="11" type="ordered locus">Dret_1224</name>
</gene>
<dbReference type="EMBL" id="CP001734">
    <property type="protein sequence ID" value="ACV68512.1"/>
    <property type="molecule type" value="Genomic_DNA"/>
</dbReference>
<evidence type="ECO:0000256" key="4">
    <source>
        <dbReference type="ARBA" id="ARBA00022692"/>
    </source>
</evidence>
<dbReference type="InterPro" id="IPR036105">
    <property type="entry name" value="DiNase_FeMo-co_biosyn_sf"/>
</dbReference>
<evidence type="ECO:0000313" key="11">
    <source>
        <dbReference type="EMBL" id="ACV68512.1"/>
    </source>
</evidence>
<keyword evidence="12" id="KW-1185">Reference proteome</keyword>
<dbReference type="Pfam" id="PF01545">
    <property type="entry name" value="Cation_efflux"/>
    <property type="match status" value="1"/>
</dbReference>
<dbReference type="Pfam" id="PF16916">
    <property type="entry name" value="ZT_dimer"/>
    <property type="match status" value="1"/>
</dbReference>
<reference evidence="12" key="1">
    <citation type="submission" date="2009-09" db="EMBL/GenBank/DDBJ databases">
        <title>The complete chromosome of Desulfohalobium retbaense DSM 5692.</title>
        <authorList>
            <consortium name="US DOE Joint Genome Institute (JGI-PGF)"/>
            <person name="Lucas S."/>
            <person name="Copeland A."/>
            <person name="Lapidus A."/>
            <person name="Glavina del Rio T."/>
            <person name="Dalin E."/>
            <person name="Tice H."/>
            <person name="Bruce D."/>
            <person name="Goodwin L."/>
            <person name="Pitluck S."/>
            <person name="Kyrpides N."/>
            <person name="Mavromatis K."/>
            <person name="Ivanova N."/>
            <person name="Mikhailova N."/>
            <person name="Munk A.C."/>
            <person name="Brettin T."/>
            <person name="Detter J.C."/>
            <person name="Han C."/>
            <person name="Tapia R."/>
            <person name="Larimer F."/>
            <person name="Land M."/>
            <person name="Hauser L."/>
            <person name="Markowitz V."/>
            <person name="Cheng J.-F."/>
            <person name="Hugenholtz P."/>
            <person name="Woyke T."/>
            <person name="Wu D."/>
            <person name="Spring S."/>
            <person name="Klenk H.-P."/>
            <person name="Eisen J.A."/>
        </authorList>
    </citation>
    <scope>NUCLEOTIDE SEQUENCE [LARGE SCALE GENOMIC DNA]</scope>
    <source>
        <strain evidence="12">DSM 5692</strain>
    </source>
</reference>
<dbReference type="SUPFAM" id="SSF53146">
    <property type="entry name" value="Nitrogenase accessory factor-like"/>
    <property type="match status" value="1"/>
</dbReference>
<keyword evidence="3" id="KW-0813">Transport</keyword>
<comment type="similarity">
    <text evidence="2">Belongs to the cation diffusion facilitator (CDF) transporter (TC 2.A.4) family.</text>
</comment>
<dbReference type="OrthoDB" id="9806522at2"/>